<dbReference type="InterPro" id="IPR010610">
    <property type="entry name" value="EryCIII-like_C"/>
</dbReference>
<proteinExistence type="predicted"/>
<feature type="domain" description="Erythromycin biosynthesis protein CIII-like C-terminal" evidence="2">
    <location>
        <begin position="159"/>
        <end position="279"/>
    </location>
</feature>
<dbReference type="SUPFAM" id="SSF53756">
    <property type="entry name" value="UDP-Glycosyltransferase/glycogen phosphorylase"/>
    <property type="match status" value="1"/>
</dbReference>
<evidence type="ECO:0000259" key="2">
    <source>
        <dbReference type="Pfam" id="PF06722"/>
    </source>
</evidence>
<name>A0ABZ1HY07_9PSEU</name>
<sequence>MRVLLAVTSSAARLRTLVPLAWALRTAGHDVKIAGKPDFTGEILTTGCVAAELDLAEFAALWRPDVVVSDGEAAGTAAANSVGAKAVRVLGPLDSPPADASELLLDLVPPSLRDKDSSARPMRHVPYFGPSEVPTWLRRKARRPRVLLSITNPEFYEVVFAEASAVDFELICAGTPPVGVSLPASVKLVDSAPPAAVLPTCAAVAHDGDDELTLAALAHGVPQLSLVETPLATRVAAAGAGVIGWLSSVVSDPQLRAGALAVRDEMVALPAPRDIVAELTR</sequence>
<dbReference type="InterPro" id="IPR048284">
    <property type="entry name" value="EryCIII-like_N"/>
</dbReference>
<keyword evidence="5" id="KW-1185">Reference proteome</keyword>
<dbReference type="EMBL" id="CP142149">
    <property type="protein sequence ID" value="WSE26411.1"/>
    <property type="molecule type" value="Genomic_DNA"/>
</dbReference>
<keyword evidence="1" id="KW-0808">Transferase</keyword>
<feature type="domain" description="Erythromycin biosynthesis protein CIII-like N-terminal" evidence="3">
    <location>
        <begin position="101"/>
        <end position="149"/>
    </location>
</feature>
<dbReference type="Proteomes" id="UP001330812">
    <property type="component" value="Chromosome"/>
</dbReference>
<gene>
    <name evidence="4" type="ORF">VSH64_26395</name>
</gene>
<accession>A0ABZ1HY07</accession>
<organism evidence="4 5">
    <name type="scientific">Amycolatopsis rhabdoformis</name>
    <dbReference type="NCBI Taxonomy" id="1448059"/>
    <lineage>
        <taxon>Bacteria</taxon>
        <taxon>Bacillati</taxon>
        <taxon>Actinomycetota</taxon>
        <taxon>Actinomycetes</taxon>
        <taxon>Pseudonocardiales</taxon>
        <taxon>Pseudonocardiaceae</taxon>
        <taxon>Amycolatopsis</taxon>
    </lineage>
</organism>
<reference evidence="4 5" key="1">
    <citation type="journal article" date="2015" name="Int. J. Syst. Evol. Microbiol.">
        <title>Amycolatopsis rhabdoformis sp. nov., an actinomycete isolated from a tropical forest soil.</title>
        <authorList>
            <person name="Souza W.R."/>
            <person name="Silva R.E."/>
            <person name="Goodfellow M."/>
            <person name="Busarakam K."/>
            <person name="Figueiro F.S."/>
            <person name="Ferreira D."/>
            <person name="Rodrigues-Filho E."/>
            <person name="Moraes L.A.B."/>
            <person name="Zucchi T.D."/>
        </authorList>
    </citation>
    <scope>NUCLEOTIDE SEQUENCE [LARGE SCALE GENOMIC DNA]</scope>
    <source>
        <strain evidence="4 5">NCIMB 14900</strain>
    </source>
</reference>
<evidence type="ECO:0000259" key="3">
    <source>
        <dbReference type="Pfam" id="PF21036"/>
    </source>
</evidence>
<dbReference type="Pfam" id="PF06722">
    <property type="entry name" value="EryCIII-like_C"/>
    <property type="match status" value="1"/>
</dbReference>
<dbReference type="Gene3D" id="3.40.50.2000">
    <property type="entry name" value="Glycogen Phosphorylase B"/>
    <property type="match status" value="3"/>
</dbReference>
<evidence type="ECO:0000313" key="4">
    <source>
        <dbReference type="EMBL" id="WSE26411.1"/>
    </source>
</evidence>
<protein>
    <submittedName>
        <fullName evidence="4">Nucleotide disphospho-sugar-binding domain-containing protein</fullName>
    </submittedName>
</protein>
<dbReference type="Pfam" id="PF21036">
    <property type="entry name" value="EryCIII-like_N"/>
    <property type="match status" value="1"/>
</dbReference>
<evidence type="ECO:0000256" key="1">
    <source>
        <dbReference type="ARBA" id="ARBA00022679"/>
    </source>
</evidence>
<evidence type="ECO:0000313" key="5">
    <source>
        <dbReference type="Proteomes" id="UP001330812"/>
    </source>
</evidence>
<dbReference type="RefSeq" id="WP_326565380.1">
    <property type="nucleotide sequence ID" value="NZ_CP142149.1"/>
</dbReference>